<evidence type="ECO:0000256" key="3">
    <source>
        <dbReference type="ARBA" id="ARBA00023274"/>
    </source>
</evidence>
<keyword evidence="2" id="KW-0689">Ribosomal protein</keyword>
<proteinExistence type="inferred from homology"/>
<evidence type="ECO:0000313" key="5">
    <source>
        <dbReference type="Proteomes" id="UP000016930"/>
    </source>
</evidence>
<dbReference type="OrthoDB" id="2501249at2759"/>
<dbReference type="InterPro" id="IPR052837">
    <property type="entry name" value="Mitoribosomal_bS21"/>
</dbReference>
<accession>M2R1X4</accession>
<dbReference type="GO" id="GO:0003735">
    <property type="term" value="F:structural constituent of ribosome"/>
    <property type="evidence" value="ECO:0007669"/>
    <property type="project" value="InterPro"/>
</dbReference>
<dbReference type="GO" id="GO:0070124">
    <property type="term" value="P:mitochondrial translational initiation"/>
    <property type="evidence" value="ECO:0007669"/>
    <property type="project" value="TreeGrafter"/>
</dbReference>
<name>M2R1X4_CERS8</name>
<keyword evidence="3" id="KW-0687">Ribonucleoprotein</keyword>
<dbReference type="PANTHER" id="PTHR41237:SF1">
    <property type="entry name" value="SMALL RIBOSOMAL SUBUNIT PROTEIN BS21M"/>
    <property type="match status" value="1"/>
</dbReference>
<comment type="similarity">
    <text evidence="1">Belongs to the bacterial ribosomal protein bS21 family.</text>
</comment>
<reference evidence="4 5" key="1">
    <citation type="journal article" date="2012" name="Proc. Natl. Acad. Sci. U.S.A.">
        <title>Comparative genomics of Ceriporiopsis subvermispora and Phanerochaete chrysosporium provide insight into selective ligninolysis.</title>
        <authorList>
            <person name="Fernandez-Fueyo E."/>
            <person name="Ruiz-Duenas F.J."/>
            <person name="Ferreira P."/>
            <person name="Floudas D."/>
            <person name="Hibbett D.S."/>
            <person name="Canessa P."/>
            <person name="Larrondo L.F."/>
            <person name="James T.Y."/>
            <person name="Seelenfreund D."/>
            <person name="Lobos S."/>
            <person name="Polanco R."/>
            <person name="Tello M."/>
            <person name="Honda Y."/>
            <person name="Watanabe T."/>
            <person name="Watanabe T."/>
            <person name="Ryu J.S."/>
            <person name="Kubicek C.P."/>
            <person name="Schmoll M."/>
            <person name="Gaskell J."/>
            <person name="Hammel K.E."/>
            <person name="St John F.J."/>
            <person name="Vanden Wymelenberg A."/>
            <person name="Sabat G."/>
            <person name="Splinter BonDurant S."/>
            <person name="Syed K."/>
            <person name="Yadav J.S."/>
            <person name="Doddapaneni H."/>
            <person name="Subramanian V."/>
            <person name="Lavin J.L."/>
            <person name="Oguiza J.A."/>
            <person name="Perez G."/>
            <person name="Pisabarro A.G."/>
            <person name="Ramirez L."/>
            <person name="Santoyo F."/>
            <person name="Master E."/>
            <person name="Coutinho P.M."/>
            <person name="Henrissat B."/>
            <person name="Lombard V."/>
            <person name="Magnuson J.K."/>
            <person name="Kuees U."/>
            <person name="Hori C."/>
            <person name="Igarashi K."/>
            <person name="Samejima M."/>
            <person name="Held B.W."/>
            <person name="Barry K.W."/>
            <person name="LaButti K.M."/>
            <person name="Lapidus A."/>
            <person name="Lindquist E.A."/>
            <person name="Lucas S.M."/>
            <person name="Riley R."/>
            <person name="Salamov A.A."/>
            <person name="Hoffmeister D."/>
            <person name="Schwenk D."/>
            <person name="Hadar Y."/>
            <person name="Yarden O."/>
            <person name="de Vries R.P."/>
            <person name="Wiebenga A."/>
            <person name="Stenlid J."/>
            <person name="Eastwood D."/>
            <person name="Grigoriev I.V."/>
            <person name="Berka R.M."/>
            <person name="Blanchette R.A."/>
            <person name="Kersten P."/>
            <person name="Martinez A.T."/>
            <person name="Vicuna R."/>
            <person name="Cullen D."/>
        </authorList>
    </citation>
    <scope>NUCLEOTIDE SEQUENCE [LARGE SCALE GENOMIC DNA]</scope>
    <source>
        <strain evidence="4 5">B</strain>
    </source>
</reference>
<dbReference type="HOGENOM" id="CLU_124536_0_0_1"/>
<protein>
    <recommendedName>
        <fullName evidence="6">Ribosomal protein S21</fullName>
    </recommendedName>
</protein>
<gene>
    <name evidence="4" type="ORF">CERSUDRAFT_82785</name>
</gene>
<organism evidence="4 5">
    <name type="scientific">Ceriporiopsis subvermispora (strain B)</name>
    <name type="common">White-rot fungus</name>
    <name type="synonym">Gelatoporia subvermispora</name>
    <dbReference type="NCBI Taxonomy" id="914234"/>
    <lineage>
        <taxon>Eukaryota</taxon>
        <taxon>Fungi</taxon>
        <taxon>Dikarya</taxon>
        <taxon>Basidiomycota</taxon>
        <taxon>Agaricomycotina</taxon>
        <taxon>Agaricomycetes</taxon>
        <taxon>Polyporales</taxon>
        <taxon>Gelatoporiaceae</taxon>
        <taxon>Gelatoporia</taxon>
    </lineage>
</organism>
<evidence type="ECO:0000256" key="2">
    <source>
        <dbReference type="ARBA" id="ARBA00022980"/>
    </source>
</evidence>
<evidence type="ECO:0000256" key="1">
    <source>
        <dbReference type="ARBA" id="ARBA00006640"/>
    </source>
</evidence>
<dbReference type="Proteomes" id="UP000016930">
    <property type="component" value="Unassembled WGS sequence"/>
</dbReference>
<evidence type="ECO:0000313" key="4">
    <source>
        <dbReference type="EMBL" id="EMD38510.1"/>
    </source>
</evidence>
<dbReference type="STRING" id="914234.M2R1X4"/>
<sequence length="136" mass="15582">MSSETAVGLDRSPMNAKRGQWDVLREIVTQSTVTAPEEIWRDRSHRIASSLGAPDNAYTGRSVRVTPKAGGAAGALHDLQVILRRNNVMAEYRSQERHEKKGEKRRRLESLRWRRRFAHEVRKKVQLVNEIRARGA</sequence>
<dbReference type="EMBL" id="KB445795">
    <property type="protein sequence ID" value="EMD38510.1"/>
    <property type="molecule type" value="Genomic_DNA"/>
</dbReference>
<dbReference type="AlphaFoldDB" id="M2R1X4"/>
<keyword evidence="5" id="KW-1185">Reference proteome</keyword>
<dbReference type="Pfam" id="PF01165">
    <property type="entry name" value="Ribosomal_S21"/>
    <property type="match status" value="1"/>
</dbReference>
<dbReference type="GO" id="GO:0005763">
    <property type="term" value="C:mitochondrial small ribosomal subunit"/>
    <property type="evidence" value="ECO:0007669"/>
    <property type="project" value="TreeGrafter"/>
</dbReference>
<dbReference type="PANTHER" id="PTHR41237">
    <property type="entry name" value="37S RIBOSOMAL PROTEIN MRP21, MITOCHONDRIAL"/>
    <property type="match status" value="1"/>
</dbReference>
<dbReference type="InterPro" id="IPR001911">
    <property type="entry name" value="Ribosomal_bS21"/>
</dbReference>
<evidence type="ECO:0008006" key="6">
    <source>
        <dbReference type="Google" id="ProtNLM"/>
    </source>
</evidence>